<dbReference type="RefSeq" id="WP_006230233.1">
    <property type="nucleotide sequence ID" value="NZ_CH724134.1"/>
</dbReference>
<dbReference type="Proteomes" id="UP000003789">
    <property type="component" value="Unassembled WGS sequence"/>
</dbReference>
<evidence type="ECO:0008006" key="3">
    <source>
        <dbReference type="Google" id="ProtNLM"/>
    </source>
</evidence>
<sequence>MKVDTGILNSNLTVPEAFFLGAWFNMTHELSLDSERASFLHAINGCQELLILLDFGEAYGGANKRYVVATELHEILQVDPIVKTPEFEKLTQKMLALTIPNEQGESEASVNKSTELMRSHIEEYLTHLNEHYIKVGLNHLESLLFPEVPVDSNDHLKKILTATESIVSGLIASGLSMNELHNYYRHVLTKFVDNEPFSARYQYLKAVLLEHSKYYLIELTVTNRELTERLAQGTEWIFGSLTLKRTEENDKNLIASVTINAKSRISAGMQANELLGEVLDALSFAIPNINLSINKSFKSTDLSTGIEKSIRLHSPVPNHIHKMNYEELERFISSLNNSITDTKLAGAYRQLRINASADNIESRFVGNWTALEALTRDVPLKTNRPGDDERVILAAVSPIAIDYVIKRLRTFKITLVNVNKTAFAIEGGDNFHIDDANVENMFSVLSCPLKANAILQSLDNFPFFKYRLSLFTKLCQNSLELAKNIEKHEQRVSLQIKRLYRARNLLVHDGGRVKNLELLCAYSEHYLKCNLTAITAIISSKPTITNSQVALLRLADTLTDTKLSLNPAIKALRKKQKQGAKSPEKQYQDQNYNNAEELKELIRLFDQPS</sequence>
<reference evidence="1 2" key="1">
    <citation type="submission" date="2006-03" db="EMBL/GenBank/DDBJ databases">
        <authorList>
            <person name="Bartlett D.H."/>
            <person name="Valle G."/>
            <person name="Lauro F.M."/>
            <person name="Vezzi A."/>
            <person name="Simonato F."/>
            <person name="Eloe E."/>
            <person name="Vitulo N."/>
            <person name="Stratton T.K."/>
            <person name="D'angelo M."/>
            <person name="Ferriera S."/>
            <person name="Johnson J."/>
            <person name="Kravitz S."/>
            <person name="Beeson K."/>
            <person name="Sutton G."/>
            <person name="Rogers Y."/>
            <person name="Friedman R."/>
            <person name="Frazier M."/>
            <person name="Venter J.C."/>
        </authorList>
    </citation>
    <scope>NUCLEOTIDE SEQUENCE [LARGE SCALE GENOMIC DNA]</scope>
    <source>
        <strain evidence="1 2">3TCK</strain>
    </source>
</reference>
<dbReference type="EMBL" id="AAPH01000006">
    <property type="protein sequence ID" value="EAS44215.1"/>
    <property type="molecule type" value="Genomic_DNA"/>
</dbReference>
<evidence type="ECO:0000313" key="2">
    <source>
        <dbReference type="Proteomes" id="UP000003789"/>
    </source>
</evidence>
<comment type="caution">
    <text evidence="1">The sequence shown here is derived from an EMBL/GenBank/DDBJ whole genome shotgun (WGS) entry which is preliminary data.</text>
</comment>
<dbReference type="AlphaFoldDB" id="Q1Z6D2"/>
<evidence type="ECO:0000313" key="1">
    <source>
        <dbReference type="EMBL" id="EAS44215.1"/>
    </source>
</evidence>
<organism evidence="1 2">
    <name type="scientific">Photobacterium profundum 3TCK</name>
    <dbReference type="NCBI Taxonomy" id="314280"/>
    <lineage>
        <taxon>Bacteria</taxon>
        <taxon>Pseudomonadati</taxon>
        <taxon>Pseudomonadota</taxon>
        <taxon>Gammaproteobacteria</taxon>
        <taxon>Vibrionales</taxon>
        <taxon>Vibrionaceae</taxon>
        <taxon>Photobacterium</taxon>
    </lineage>
</organism>
<dbReference type="OrthoDB" id="6626310at2"/>
<name>Q1Z6D2_9GAMM</name>
<protein>
    <recommendedName>
        <fullName evidence="3">Apea-like HEPN domain-containing protein</fullName>
    </recommendedName>
</protein>
<accession>Q1Z6D2</accession>
<gene>
    <name evidence="1" type="ORF">P3TCK_11048</name>
</gene>
<dbReference type="HOGENOM" id="CLU_448234_0_0_6"/>
<proteinExistence type="predicted"/>